<organism evidence="2 3">
    <name type="scientific">Cynoglossus semilaevis</name>
    <name type="common">Tongue sole</name>
    <dbReference type="NCBI Taxonomy" id="244447"/>
    <lineage>
        <taxon>Eukaryota</taxon>
        <taxon>Metazoa</taxon>
        <taxon>Chordata</taxon>
        <taxon>Craniata</taxon>
        <taxon>Vertebrata</taxon>
        <taxon>Euteleostomi</taxon>
        <taxon>Actinopterygii</taxon>
        <taxon>Neopterygii</taxon>
        <taxon>Teleostei</taxon>
        <taxon>Neoteleostei</taxon>
        <taxon>Acanthomorphata</taxon>
        <taxon>Carangaria</taxon>
        <taxon>Pleuronectiformes</taxon>
        <taxon>Pleuronectoidei</taxon>
        <taxon>Cynoglossidae</taxon>
        <taxon>Cynoglossinae</taxon>
        <taxon>Cynoglossus</taxon>
    </lineage>
</organism>
<comment type="similarity">
    <text evidence="1">Belongs to the CDK5RAP3 family.</text>
</comment>
<reference evidence="2" key="2">
    <citation type="submission" date="2025-08" db="UniProtKB">
        <authorList>
            <consortium name="Ensembl"/>
        </authorList>
    </citation>
    <scope>IDENTIFICATION</scope>
</reference>
<dbReference type="InParanoid" id="A0A3P8W8T9"/>
<dbReference type="STRING" id="244447.ENSCSEP00000023069"/>
<protein>
    <submittedName>
        <fullName evidence="2">CDK5 regulatory subunit associated protein 3</fullName>
    </submittedName>
</protein>
<dbReference type="RefSeq" id="XP_008312664.1">
    <property type="nucleotide sequence ID" value="XM_008314442.2"/>
</dbReference>
<name>A0A3P8W8T9_CYNSE</name>
<dbReference type="GeneTree" id="ENSGT00390000000713"/>
<dbReference type="OrthoDB" id="340432at2759"/>
<dbReference type="CTD" id="80279"/>
<evidence type="ECO:0000313" key="3">
    <source>
        <dbReference type="Proteomes" id="UP000265120"/>
    </source>
</evidence>
<accession>A0A3P8W8T9</accession>
<reference evidence="2 3" key="1">
    <citation type="journal article" date="2014" name="Nat. Genet.">
        <title>Whole-genome sequence of a flatfish provides insights into ZW sex chromosome evolution and adaptation to a benthic lifestyle.</title>
        <authorList>
            <person name="Chen S."/>
            <person name="Zhang G."/>
            <person name="Shao C."/>
            <person name="Huang Q."/>
            <person name="Liu G."/>
            <person name="Zhang P."/>
            <person name="Song W."/>
            <person name="An N."/>
            <person name="Chalopin D."/>
            <person name="Volff J.N."/>
            <person name="Hong Y."/>
            <person name="Li Q."/>
            <person name="Sha Z."/>
            <person name="Zhou H."/>
            <person name="Xie M."/>
            <person name="Yu Q."/>
            <person name="Liu Y."/>
            <person name="Xiang H."/>
            <person name="Wang N."/>
            <person name="Wu K."/>
            <person name="Yang C."/>
            <person name="Zhou Q."/>
            <person name="Liao X."/>
            <person name="Yang L."/>
            <person name="Hu Q."/>
            <person name="Zhang J."/>
            <person name="Meng L."/>
            <person name="Jin L."/>
            <person name="Tian Y."/>
            <person name="Lian J."/>
            <person name="Yang J."/>
            <person name="Miao G."/>
            <person name="Liu S."/>
            <person name="Liang Z."/>
            <person name="Yan F."/>
            <person name="Li Y."/>
            <person name="Sun B."/>
            <person name="Zhang H."/>
            <person name="Zhang J."/>
            <person name="Zhu Y."/>
            <person name="Du M."/>
            <person name="Zhao Y."/>
            <person name="Schartl M."/>
            <person name="Tang Q."/>
            <person name="Wang J."/>
        </authorList>
    </citation>
    <scope>NUCLEOTIDE SEQUENCE</scope>
</reference>
<dbReference type="PANTHER" id="PTHR14894">
    <property type="entry name" value="CDK5 REGULATORY SUBUNIT-ASSOCIATED PROTEIN 3"/>
    <property type="match status" value="1"/>
</dbReference>
<dbReference type="OMA" id="CRLYEKN"/>
<dbReference type="Pfam" id="PF05600">
    <property type="entry name" value="CDK5RAP3"/>
    <property type="match status" value="1"/>
</dbReference>
<proteinExistence type="inferred from homology"/>
<sequence length="504" mass="57457">MENIQNLPIDIQTSKLLDWLLDRRHCNLKWQSTVKTIREKINAAIQDMPENEEIKQLLSGSYIHYFHCLRIVELLRGTEASSKNIFGRYSSQRMKDWQEIVSLYETDNVYLAEVASLLCRNVSYEGPALRKQLAKAKQLQQEMSRREVECQNSATNLREKYYAACKQYGITGENVARELQALVKDLPAVLEEIGKDTGEIEEQIQLYAAFTNFVCEWSEPVLPMLTFVQKRGNTTFYEWRTRNVPTVVERPRVEEAGPEAETEDTIDWGDFGKGTNAADVSVITVEDGVDWGISLEPSCGETNEGAIDWGDNEAAPLEIEVVDGGTDCPEGVARGQDALTLLENSESRSQYIDELMELEVFLMQRISEMAEEGDVVSMSQFQLAPSVIQGQTQKHVQNMLSVVQDLIGRLTSLRMQHLFMIQASPRYVERVTEVLRQKLKQADILVLKSQSMVERRQEALEEQARLEPRVDLLTGCTRELQQLIEADISKRYHNRPVNLMGVNI</sequence>
<dbReference type="Ensembl" id="ENSCSET00000023369.1">
    <property type="protein sequence ID" value="ENSCSEP00000023069.1"/>
    <property type="gene ID" value="ENSCSEG00000014710.1"/>
</dbReference>
<dbReference type="GO" id="GO:0012505">
    <property type="term" value="C:endomembrane system"/>
    <property type="evidence" value="ECO:0007669"/>
    <property type="project" value="TreeGrafter"/>
</dbReference>
<dbReference type="GO" id="GO:0007346">
    <property type="term" value="P:regulation of mitotic cell cycle"/>
    <property type="evidence" value="ECO:0007669"/>
    <property type="project" value="TreeGrafter"/>
</dbReference>
<dbReference type="KEGG" id="csem:103381874"/>
<keyword evidence="3" id="KW-1185">Reference proteome</keyword>
<reference evidence="2" key="3">
    <citation type="submission" date="2025-09" db="UniProtKB">
        <authorList>
            <consortium name="Ensembl"/>
        </authorList>
    </citation>
    <scope>IDENTIFICATION</scope>
</reference>
<dbReference type="AlphaFoldDB" id="A0A3P8W8T9"/>
<evidence type="ECO:0000256" key="1">
    <source>
        <dbReference type="ARBA" id="ARBA00007478"/>
    </source>
</evidence>
<dbReference type="GeneID" id="103381874"/>
<dbReference type="InterPro" id="IPR008491">
    <property type="entry name" value="CDK5RAP3"/>
</dbReference>
<evidence type="ECO:0000313" key="2">
    <source>
        <dbReference type="Ensembl" id="ENSCSEP00000023069.1"/>
    </source>
</evidence>
<dbReference type="PANTHER" id="PTHR14894:SF0">
    <property type="entry name" value="CDK5 REGULATORY SUBUNIT-ASSOCIATED PROTEIN 3"/>
    <property type="match status" value="1"/>
</dbReference>
<dbReference type="Proteomes" id="UP000265120">
    <property type="component" value="Chromosome 8"/>
</dbReference>